<dbReference type="EMBL" id="LUXM01000033">
    <property type="protein sequence ID" value="KZU94085.1"/>
    <property type="molecule type" value="Genomic_DNA"/>
</dbReference>
<dbReference type="GO" id="GO:0008803">
    <property type="term" value="F:bis(5'-nucleosyl)-tetraphosphatase (symmetrical) activity"/>
    <property type="evidence" value="ECO:0007669"/>
    <property type="project" value="UniProtKB-EC"/>
</dbReference>
<dbReference type="EC" id="3.6.1.41" evidence="1"/>
<dbReference type="InterPro" id="IPR003607">
    <property type="entry name" value="HD/PDEase_dom"/>
</dbReference>
<organism evidence="8 9">
    <name type="scientific">Lactiplantibacillus plantarum</name>
    <name type="common">Lactobacillus plantarum</name>
    <dbReference type="NCBI Taxonomy" id="1590"/>
    <lineage>
        <taxon>Bacteria</taxon>
        <taxon>Bacillati</taxon>
        <taxon>Bacillota</taxon>
        <taxon>Bacilli</taxon>
        <taxon>Lactobacillales</taxon>
        <taxon>Lactobacillaceae</taxon>
        <taxon>Lactiplantibacillus</taxon>
    </lineage>
</organism>
<dbReference type="InterPro" id="IPR051094">
    <property type="entry name" value="Diverse_Catalytic_Enzymes"/>
</dbReference>
<accession>A0A165RDI2</accession>
<dbReference type="PATRIC" id="fig|1590.201.peg.1954"/>
<dbReference type="PANTHER" id="PTHR35795">
    <property type="entry name" value="SLR1885 PROTEIN"/>
    <property type="match status" value="1"/>
</dbReference>
<evidence type="ECO:0000256" key="4">
    <source>
        <dbReference type="ARBA" id="ARBA00022801"/>
    </source>
</evidence>
<proteinExistence type="predicted"/>
<dbReference type="InterPro" id="IPR005249">
    <property type="entry name" value="YqeK"/>
</dbReference>
<dbReference type="GO" id="GO:0046872">
    <property type="term" value="F:metal ion binding"/>
    <property type="evidence" value="ECO:0007669"/>
    <property type="project" value="UniProtKB-KW"/>
</dbReference>
<name>A0A165RDI2_LACPN</name>
<dbReference type="SMR" id="A0A165RDI2"/>
<evidence type="ECO:0000259" key="7">
    <source>
        <dbReference type="Pfam" id="PF01966"/>
    </source>
</evidence>
<keyword evidence="3" id="KW-0547">Nucleotide-binding</keyword>
<dbReference type="Gene3D" id="1.10.3210.10">
    <property type="entry name" value="Hypothetical protein af1432"/>
    <property type="match status" value="1"/>
</dbReference>
<protein>
    <recommendedName>
        <fullName evidence="1">bis(5'-nucleosyl)-tetraphosphatase (symmetrical)</fullName>
        <ecNumber evidence="1">3.6.1.41</ecNumber>
    </recommendedName>
</protein>
<comment type="catalytic activity">
    <reaction evidence="6">
        <text>P(1),P(4)-bis(5'-adenosyl) tetraphosphate + H2O = 2 ADP + 2 H(+)</text>
        <dbReference type="Rhea" id="RHEA:24252"/>
        <dbReference type="ChEBI" id="CHEBI:15377"/>
        <dbReference type="ChEBI" id="CHEBI:15378"/>
        <dbReference type="ChEBI" id="CHEBI:58141"/>
        <dbReference type="ChEBI" id="CHEBI:456216"/>
        <dbReference type="EC" id="3.6.1.41"/>
    </reaction>
</comment>
<feature type="domain" description="HD" evidence="7">
    <location>
        <begin position="15"/>
        <end position="125"/>
    </location>
</feature>
<dbReference type="AlphaFoldDB" id="A0A165RDI2"/>
<dbReference type="SUPFAM" id="SSF109604">
    <property type="entry name" value="HD-domain/PDEase-like"/>
    <property type="match status" value="1"/>
</dbReference>
<evidence type="ECO:0000256" key="5">
    <source>
        <dbReference type="ARBA" id="ARBA00023004"/>
    </source>
</evidence>
<dbReference type="CDD" id="cd00077">
    <property type="entry name" value="HDc"/>
    <property type="match status" value="1"/>
</dbReference>
<keyword evidence="4 8" id="KW-0378">Hydrolase</keyword>
<dbReference type="Proteomes" id="UP000076882">
    <property type="component" value="Unassembled WGS sequence"/>
</dbReference>
<dbReference type="InterPro" id="IPR006674">
    <property type="entry name" value="HD_domain"/>
</dbReference>
<keyword evidence="2" id="KW-0479">Metal-binding</keyword>
<dbReference type="PANTHER" id="PTHR35795:SF1">
    <property type="entry name" value="BIS(5'-NUCLEOSYL)-TETRAPHOSPHATASE, SYMMETRICAL"/>
    <property type="match status" value="1"/>
</dbReference>
<evidence type="ECO:0000256" key="3">
    <source>
        <dbReference type="ARBA" id="ARBA00022741"/>
    </source>
</evidence>
<evidence type="ECO:0000313" key="8">
    <source>
        <dbReference type="EMBL" id="KZU94085.1"/>
    </source>
</evidence>
<evidence type="ECO:0000256" key="1">
    <source>
        <dbReference type="ARBA" id="ARBA00012506"/>
    </source>
</evidence>
<sequence length="330" mass="37648">MKWRGYLTPVTENYLHAYGVGYISYVLARKFHVDSVKAFVTGTLHDLGGAVPADERVTVAESIGISLNDEEREVPLLVHAKLGKYFAQTLFDITDEDMLNAILFHTTCIDRASDLVKIVFLADKIRWDRNGTPPYLDGLLAALEISLDDGCSYFLKWLWNSDLYIVHPYLSRSYGAYVRQQQYNPISLQDFSVLQGNLNENLVKKYYLHDIYQEFHRTFYHAHLASVLASKHSVNTEEAYVTSALVNMTNTIKDDELETIASVLNLNVQVPIRPQLTSILARDEYGITSLEMLKTLKSFPQIPSNHNSLLWVVVMSWICQKSIKCEVEDE</sequence>
<dbReference type="RefSeq" id="WP_011101062.1">
    <property type="nucleotide sequence ID" value="NZ_CAKMBJ010000016.1"/>
</dbReference>
<dbReference type="GO" id="GO:0000166">
    <property type="term" value="F:nucleotide binding"/>
    <property type="evidence" value="ECO:0007669"/>
    <property type="project" value="UniProtKB-KW"/>
</dbReference>
<evidence type="ECO:0000256" key="6">
    <source>
        <dbReference type="ARBA" id="ARBA00049417"/>
    </source>
</evidence>
<gene>
    <name evidence="8" type="ORF">Lp19_2059</name>
</gene>
<dbReference type="Pfam" id="PF01966">
    <property type="entry name" value="HD"/>
    <property type="match status" value="1"/>
</dbReference>
<dbReference type="NCBIfam" id="TIGR00488">
    <property type="entry name" value="bis(5'-nucleosyl)-tetraphosphatase (symmetrical) YqeK"/>
    <property type="match status" value="1"/>
</dbReference>
<comment type="caution">
    <text evidence="8">The sequence shown here is derived from an EMBL/GenBank/DDBJ whole genome shotgun (WGS) entry which is preliminary data.</text>
</comment>
<evidence type="ECO:0000256" key="2">
    <source>
        <dbReference type="ARBA" id="ARBA00022723"/>
    </source>
</evidence>
<keyword evidence="5" id="KW-0408">Iron</keyword>
<evidence type="ECO:0000313" key="9">
    <source>
        <dbReference type="Proteomes" id="UP000076882"/>
    </source>
</evidence>
<reference evidence="8 9" key="1">
    <citation type="submission" date="2016-03" db="EMBL/GenBank/DDBJ databases">
        <title>Comparative genomics of 54 Lactobacillus plantarum strains reveals genomic uncoupling from niche constraints.</title>
        <authorList>
            <person name="Martino M.E."/>
        </authorList>
    </citation>
    <scope>NUCLEOTIDE SEQUENCE [LARGE SCALE GENOMIC DNA]</scope>
    <source>
        <strain evidence="8 9">19.1</strain>
    </source>
</reference>